<keyword evidence="1" id="KW-1133">Transmembrane helix</keyword>
<keyword evidence="1" id="KW-0812">Transmembrane</keyword>
<evidence type="ECO:0000313" key="2">
    <source>
        <dbReference type="EMBL" id="HIW96364.1"/>
    </source>
</evidence>
<dbReference type="EMBL" id="DXFZ01000094">
    <property type="protein sequence ID" value="HIW96364.1"/>
    <property type="molecule type" value="Genomic_DNA"/>
</dbReference>
<protein>
    <submittedName>
        <fullName evidence="2">DUF3017 domain-containing protein</fullName>
    </submittedName>
</protein>
<gene>
    <name evidence="2" type="ORF">H9867_07780</name>
</gene>
<reference evidence="2" key="1">
    <citation type="journal article" date="2021" name="PeerJ">
        <title>Extensive microbial diversity within the chicken gut microbiome revealed by metagenomics and culture.</title>
        <authorList>
            <person name="Gilroy R."/>
            <person name="Ravi A."/>
            <person name="Getino M."/>
            <person name="Pursley I."/>
            <person name="Horton D.L."/>
            <person name="Alikhan N.F."/>
            <person name="Baker D."/>
            <person name="Gharbi K."/>
            <person name="Hall N."/>
            <person name="Watson M."/>
            <person name="Adriaenssens E.M."/>
            <person name="Foster-Nyarko E."/>
            <person name="Jarju S."/>
            <person name="Secka A."/>
            <person name="Antonio M."/>
            <person name="Oren A."/>
            <person name="Chaudhuri R.R."/>
            <person name="La Ragione R."/>
            <person name="Hildebrand F."/>
            <person name="Pallen M.J."/>
        </authorList>
    </citation>
    <scope>NUCLEOTIDE SEQUENCE</scope>
    <source>
        <strain evidence="2">4376</strain>
    </source>
</reference>
<name>A0A9D1RY88_9CORY</name>
<dbReference type="AlphaFoldDB" id="A0A9D1RY88"/>
<accession>A0A9D1RY88</accession>
<feature type="transmembrane region" description="Helical" evidence="1">
    <location>
        <begin position="31"/>
        <end position="49"/>
    </location>
</feature>
<keyword evidence="1" id="KW-0472">Membrane</keyword>
<dbReference type="InterPro" id="IPR021385">
    <property type="entry name" value="DUF3017"/>
</dbReference>
<evidence type="ECO:0000256" key="1">
    <source>
        <dbReference type="SAM" id="Phobius"/>
    </source>
</evidence>
<dbReference type="Pfam" id="PF11222">
    <property type="entry name" value="DUF3017"/>
    <property type="match status" value="1"/>
</dbReference>
<reference evidence="2" key="2">
    <citation type="submission" date="2021-04" db="EMBL/GenBank/DDBJ databases">
        <authorList>
            <person name="Gilroy R."/>
        </authorList>
    </citation>
    <scope>NUCLEOTIDE SEQUENCE</scope>
    <source>
        <strain evidence="2">4376</strain>
    </source>
</reference>
<organism evidence="2 3">
    <name type="scientific">Candidatus Corynebacterium gallistercoris</name>
    <dbReference type="NCBI Taxonomy" id="2838530"/>
    <lineage>
        <taxon>Bacteria</taxon>
        <taxon>Bacillati</taxon>
        <taxon>Actinomycetota</taxon>
        <taxon>Actinomycetes</taxon>
        <taxon>Mycobacteriales</taxon>
        <taxon>Corynebacteriaceae</taxon>
        <taxon>Corynebacterium</taxon>
    </lineage>
</organism>
<sequence length="112" mass="12301">MKLGDARERLLANPHDVHVPLSALPPVAQKALVGLFLALLAAVVFFIGMDRWRRGTFTLGLAMVWLAVIRWLVDSRIMGVLAVRSRKFDSLFCGTVGALIIWFAVSIDPLGS</sequence>
<feature type="transmembrane region" description="Helical" evidence="1">
    <location>
        <begin position="55"/>
        <end position="73"/>
    </location>
</feature>
<proteinExistence type="predicted"/>
<comment type="caution">
    <text evidence="2">The sequence shown here is derived from an EMBL/GenBank/DDBJ whole genome shotgun (WGS) entry which is preliminary data.</text>
</comment>
<evidence type="ECO:0000313" key="3">
    <source>
        <dbReference type="Proteomes" id="UP000824189"/>
    </source>
</evidence>
<dbReference type="Proteomes" id="UP000824189">
    <property type="component" value="Unassembled WGS sequence"/>
</dbReference>
<feature type="transmembrane region" description="Helical" evidence="1">
    <location>
        <begin position="88"/>
        <end position="107"/>
    </location>
</feature>